<dbReference type="InterPro" id="IPR050468">
    <property type="entry name" value="Cuticle_Struct_Prot"/>
</dbReference>
<keyword evidence="1" id="KW-0193">Cuticle</keyword>
<dbReference type="PANTHER" id="PTHR10380:SF200">
    <property type="entry name" value="CUTICULAR PROTEIN 49AB-RELATED"/>
    <property type="match status" value="1"/>
</dbReference>
<dbReference type="AlphaFoldDB" id="A0A1B0DG99"/>
<evidence type="ECO:0000313" key="2">
    <source>
        <dbReference type="EnsemblMetazoa" id="PPAI007060-PA"/>
    </source>
</evidence>
<dbReference type="GO" id="GO:0008010">
    <property type="term" value="F:structural constituent of chitin-based larval cuticle"/>
    <property type="evidence" value="ECO:0007669"/>
    <property type="project" value="TreeGrafter"/>
</dbReference>
<dbReference type="Pfam" id="PF00379">
    <property type="entry name" value="Chitin_bind_4"/>
    <property type="match status" value="1"/>
</dbReference>
<dbReference type="InterPro" id="IPR000618">
    <property type="entry name" value="Insect_cuticle"/>
</dbReference>
<dbReference type="PROSITE" id="PS00233">
    <property type="entry name" value="CHIT_BIND_RR_1"/>
    <property type="match status" value="1"/>
</dbReference>
<evidence type="ECO:0000256" key="1">
    <source>
        <dbReference type="ARBA" id="ARBA00022460"/>
    </source>
</evidence>
<dbReference type="PROSITE" id="PS51155">
    <property type="entry name" value="CHIT_BIND_RR_2"/>
    <property type="match status" value="1"/>
</dbReference>
<reference evidence="2" key="1">
    <citation type="submission" date="2022-08" db="UniProtKB">
        <authorList>
            <consortium name="EnsemblMetazoa"/>
        </authorList>
    </citation>
    <scope>IDENTIFICATION</scope>
    <source>
        <strain evidence="2">Israel</strain>
    </source>
</reference>
<dbReference type="VEuPathDB" id="VectorBase:PPAPM1_012180"/>
<dbReference type="PANTHER" id="PTHR10380">
    <property type="entry name" value="CUTICLE PROTEIN"/>
    <property type="match status" value="1"/>
</dbReference>
<proteinExistence type="predicted"/>
<dbReference type="VEuPathDB" id="VectorBase:PPAI007060"/>
<dbReference type="InterPro" id="IPR031311">
    <property type="entry name" value="CHIT_BIND_RR_consensus"/>
</dbReference>
<keyword evidence="3" id="KW-1185">Reference proteome</keyword>
<dbReference type="EMBL" id="AJVK01059427">
    <property type="status" value="NOT_ANNOTATED_CDS"/>
    <property type="molecule type" value="Genomic_DNA"/>
</dbReference>
<dbReference type="GO" id="GO:0062129">
    <property type="term" value="C:chitin-based extracellular matrix"/>
    <property type="evidence" value="ECO:0007669"/>
    <property type="project" value="TreeGrafter"/>
</dbReference>
<organism evidence="2 3">
    <name type="scientific">Phlebotomus papatasi</name>
    <name type="common">Sandfly</name>
    <dbReference type="NCBI Taxonomy" id="29031"/>
    <lineage>
        <taxon>Eukaryota</taxon>
        <taxon>Metazoa</taxon>
        <taxon>Ecdysozoa</taxon>
        <taxon>Arthropoda</taxon>
        <taxon>Hexapoda</taxon>
        <taxon>Insecta</taxon>
        <taxon>Pterygota</taxon>
        <taxon>Neoptera</taxon>
        <taxon>Endopterygota</taxon>
        <taxon>Diptera</taxon>
        <taxon>Nematocera</taxon>
        <taxon>Psychodoidea</taxon>
        <taxon>Psychodidae</taxon>
        <taxon>Phlebotomus</taxon>
        <taxon>Phlebotomus</taxon>
    </lineage>
</organism>
<sequence length="154" mass="17459">MESRILFATILVLVVATTTSQGVDDGKYRPSQQVKKGQYVHVEDGKYVDNAAKWRYVHVHDQREKGKYIHVHIPYDGGYGPYSHIDNPYKHIDNPYEGLRSQGFYQYTGDDGQVYRVDYVADNAGFVPRGDHIPKMPPEIEKLLAYLAANAPAS</sequence>
<protein>
    <submittedName>
        <fullName evidence="2">Uncharacterized protein</fullName>
    </submittedName>
</protein>
<accession>A0A1B0DG99</accession>
<dbReference type="Proteomes" id="UP000092462">
    <property type="component" value="Unassembled WGS sequence"/>
</dbReference>
<evidence type="ECO:0000313" key="3">
    <source>
        <dbReference type="Proteomes" id="UP000092462"/>
    </source>
</evidence>
<dbReference type="EnsemblMetazoa" id="PPAI007060-RA">
    <property type="protein sequence ID" value="PPAI007060-PA"/>
    <property type="gene ID" value="PPAI007060"/>
</dbReference>
<name>A0A1B0DG99_PHLPP</name>